<dbReference type="Proteomes" id="UP000547528">
    <property type="component" value="Unassembled WGS sequence"/>
</dbReference>
<protein>
    <recommendedName>
        <fullName evidence="3">Nucleotidyl transferase AbiEii/AbiGii toxin family protein</fullName>
    </recommendedName>
</protein>
<name>A0A7W5TTR7_9MICC</name>
<proteinExistence type="predicted"/>
<dbReference type="RefSeq" id="WP_183358032.1">
    <property type="nucleotide sequence ID" value="NZ_BAABKR010000001.1"/>
</dbReference>
<sequence>MSPAPKYGTPAGDAALAIQRLARRTGGDVQELQTLYVLEALLARLAISDYRDDFVLKGGVLLAAFAVRRPTKDIDLQASGLANDADEVADRVRKVAALEFADVLKSVASFSDPVLTGTASGHWEAPSATWRDH</sequence>
<evidence type="ECO:0000313" key="1">
    <source>
        <dbReference type="EMBL" id="MBB3667623.1"/>
    </source>
</evidence>
<organism evidence="1 2">
    <name type="scientific">Garicola koreensis</name>
    <dbReference type="NCBI Taxonomy" id="1262554"/>
    <lineage>
        <taxon>Bacteria</taxon>
        <taxon>Bacillati</taxon>
        <taxon>Actinomycetota</taxon>
        <taxon>Actinomycetes</taxon>
        <taxon>Micrococcales</taxon>
        <taxon>Micrococcaceae</taxon>
        <taxon>Garicola</taxon>
    </lineage>
</organism>
<evidence type="ECO:0008006" key="3">
    <source>
        <dbReference type="Google" id="ProtNLM"/>
    </source>
</evidence>
<dbReference type="InterPro" id="IPR014942">
    <property type="entry name" value="AbiEii"/>
</dbReference>
<evidence type="ECO:0000313" key="2">
    <source>
        <dbReference type="Proteomes" id="UP000547528"/>
    </source>
</evidence>
<dbReference type="EMBL" id="JACIBT010000002">
    <property type="protein sequence ID" value="MBB3667623.1"/>
    <property type="molecule type" value="Genomic_DNA"/>
</dbReference>
<gene>
    <name evidence="1" type="ORF">FHX47_001242</name>
</gene>
<dbReference type="AlphaFoldDB" id="A0A7W5TTR7"/>
<accession>A0A7W5TTR7</accession>
<dbReference type="Pfam" id="PF08843">
    <property type="entry name" value="AbiEii"/>
    <property type="match status" value="1"/>
</dbReference>
<comment type="caution">
    <text evidence="1">The sequence shown here is derived from an EMBL/GenBank/DDBJ whole genome shotgun (WGS) entry which is preliminary data.</text>
</comment>
<reference evidence="1 2" key="1">
    <citation type="submission" date="2020-08" db="EMBL/GenBank/DDBJ databases">
        <title>Sequencing the genomes of 1000 actinobacteria strains.</title>
        <authorList>
            <person name="Klenk H.-P."/>
        </authorList>
    </citation>
    <scope>NUCLEOTIDE SEQUENCE [LARGE SCALE GENOMIC DNA]</scope>
    <source>
        <strain evidence="1 2">DSM 28238</strain>
    </source>
</reference>
<keyword evidence="2" id="KW-1185">Reference proteome</keyword>